<evidence type="ECO:0000313" key="3">
    <source>
        <dbReference type="Proteomes" id="UP001321749"/>
    </source>
</evidence>
<dbReference type="EMBL" id="MU864995">
    <property type="protein sequence ID" value="KAK4461196.1"/>
    <property type="molecule type" value="Genomic_DNA"/>
</dbReference>
<proteinExistence type="predicted"/>
<accession>A0AAV9HQE4</accession>
<feature type="transmembrane region" description="Helical" evidence="1">
    <location>
        <begin position="479"/>
        <end position="499"/>
    </location>
</feature>
<name>A0AAV9HQE4_9PEZI</name>
<evidence type="ECO:0000256" key="1">
    <source>
        <dbReference type="SAM" id="Phobius"/>
    </source>
</evidence>
<keyword evidence="1" id="KW-0812">Transmembrane</keyword>
<dbReference type="AlphaFoldDB" id="A0AAV9HQE4"/>
<reference evidence="2" key="2">
    <citation type="submission" date="2023-06" db="EMBL/GenBank/DDBJ databases">
        <authorList>
            <consortium name="Lawrence Berkeley National Laboratory"/>
            <person name="Mondo S.J."/>
            <person name="Hensen N."/>
            <person name="Bonometti L."/>
            <person name="Westerberg I."/>
            <person name="Brannstrom I.O."/>
            <person name="Guillou S."/>
            <person name="Cros-Aarteil S."/>
            <person name="Calhoun S."/>
            <person name="Haridas S."/>
            <person name="Kuo A."/>
            <person name="Pangilinan J."/>
            <person name="Riley R."/>
            <person name="Labutti K."/>
            <person name="Andreopoulos B."/>
            <person name="Lipzen A."/>
            <person name="Chen C."/>
            <person name="Yanf M."/>
            <person name="Daum C."/>
            <person name="Ng V."/>
            <person name="Clum A."/>
            <person name="Steindorff A."/>
            <person name="Ohm R."/>
            <person name="Martin F."/>
            <person name="Silar P."/>
            <person name="Natvig D."/>
            <person name="Lalanne C."/>
            <person name="Gautier V."/>
            <person name="Ament-Velasquez S.L."/>
            <person name="Kruys A."/>
            <person name="Hutchinson M.I."/>
            <person name="Powell A.J."/>
            <person name="Barry K."/>
            <person name="Miller A.N."/>
            <person name="Grigoriev I.V."/>
            <person name="Debuchy R."/>
            <person name="Gladieux P."/>
            <person name="Thoren M.H."/>
            <person name="Johannesson H."/>
        </authorList>
    </citation>
    <scope>NUCLEOTIDE SEQUENCE</scope>
    <source>
        <strain evidence="2">PSN324</strain>
    </source>
</reference>
<reference evidence="2" key="1">
    <citation type="journal article" date="2023" name="Mol. Phylogenet. Evol.">
        <title>Genome-scale phylogeny and comparative genomics of the fungal order Sordariales.</title>
        <authorList>
            <person name="Hensen N."/>
            <person name="Bonometti L."/>
            <person name="Westerberg I."/>
            <person name="Brannstrom I.O."/>
            <person name="Guillou S."/>
            <person name="Cros-Aarteil S."/>
            <person name="Calhoun S."/>
            <person name="Haridas S."/>
            <person name="Kuo A."/>
            <person name="Mondo S."/>
            <person name="Pangilinan J."/>
            <person name="Riley R."/>
            <person name="LaButti K."/>
            <person name="Andreopoulos B."/>
            <person name="Lipzen A."/>
            <person name="Chen C."/>
            <person name="Yan M."/>
            <person name="Daum C."/>
            <person name="Ng V."/>
            <person name="Clum A."/>
            <person name="Steindorff A."/>
            <person name="Ohm R.A."/>
            <person name="Martin F."/>
            <person name="Silar P."/>
            <person name="Natvig D.O."/>
            <person name="Lalanne C."/>
            <person name="Gautier V."/>
            <person name="Ament-Velasquez S.L."/>
            <person name="Kruys A."/>
            <person name="Hutchinson M.I."/>
            <person name="Powell A.J."/>
            <person name="Barry K."/>
            <person name="Miller A.N."/>
            <person name="Grigoriev I.V."/>
            <person name="Debuchy R."/>
            <person name="Gladieux P."/>
            <person name="Hiltunen Thoren M."/>
            <person name="Johannesson H."/>
        </authorList>
    </citation>
    <scope>NUCLEOTIDE SEQUENCE</scope>
    <source>
        <strain evidence="2">PSN324</strain>
    </source>
</reference>
<feature type="transmembrane region" description="Helical" evidence="1">
    <location>
        <begin position="520"/>
        <end position="545"/>
    </location>
</feature>
<keyword evidence="1" id="KW-1133">Transmembrane helix</keyword>
<keyword evidence="3" id="KW-1185">Reference proteome</keyword>
<organism evidence="2 3">
    <name type="scientific">Cladorrhinum samala</name>
    <dbReference type="NCBI Taxonomy" id="585594"/>
    <lineage>
        <taxon>Eukaryota</taxon>
        <taxon>Fungi</taxon>
        <taxon>Dikarya</taxon>
        <taxon>Ascomycota</taxon>
        <taxon>Pezizomycotina</taxon>
        <taxon>Sordariomycetes</taxon>
        <taxon>Sordariomycetidae</taxon>
        <taxon>Sordariales</taxon>
        <taxon>Podosporaceae</taxon>
        <taxon>Cladorrhinum</taxon>
    </lineage>
</organism>
<protein>
    <submittedName>
        <fullName evidence="2">Uncharacterized protein</fullName>
    </submittedName>
</protein>
<feature type="transmembrane region" description="Helical" evidence="1">
    <location>
        <begin position="255"/>
        <end position="275"/>
    </location>
</feature>
<gene>
    <name evidence="2" type="ORF">QBC42DRAFT_270579</name>
</gene>
<feature type="transmembrane region" description="Helical" evidence="1">
    <location>
        <begin position="590"/>
        <end position="612"/>
    </location>
</feature>
<feature type="transmembrane region" description="Helical" evidence="1">
    <location>
        <begin position="438"/>
        <end position="467"/>
    </location>
</feature>
<evidence type="ECO:0000313" key="2">
    <source>
        <dbReference type="EMBL" id="KAK4461196.1"/>
    </source>
</evidence>
<comment type="caution">
    <text evidence="2">The sequence shown here is derived from an EMBL/GenBank/DDBJ whole genome shotgun (WGS) entry which is preliminary data.</text>
</comment>
<keyword evidence="1" id="KW-0472">Membrane</keyword>
<sequence length="616" mass="67402">MNPALEQLFRDFQDHKTWVGKCVSKIYEAASSSEAVLNESIIPGLVGRNGAPGVVANNLSGWKREQIWGISIALCNEYCSRSSFGMVFNYQTFLGRATNYLLPWLALTAQLPYEAGDIITNIMCFFMGVGSPMTLTFSLMMTIFNRRWLREKVRRFHSEFPGSGLAPRLKDAGHFLEAAQQVPLRMNHGAGWLASLVVLDSNGKWWERLGGRLLATKRGVTLSLVVQILVAVAAWILTIIGTFGSSLGNHAEGLVLSSSTLWTWLVPVICGWISVGTQNKADAVEVALRADDADLAEDEGVCVPGIQRAFEVMHPDASDQMNLLGCGIHGDETKPGPVYNYARIFTWRHTATQLIACFHSAAAELQAHSRELAGAPPRQPRERRGSIPLDKALGSAELLHFQAAADVGRVTRCCRLPAPDGDQQLTVYPQSDELDADFWWQVVGAIITALFVQWGTAGPAIIIAYLTDVKGLGCRSGSYLIYGVVSTVAFGLFFLSVVCSRAALLRHQKTGGRKGVAFNVFRALAVGFRLLGRTLAIGNALWLIITSLFELVGFFDNCWCEGVVLVWGQDAWVVVFKSAVDLAENASGPWGGSIAMSSCVMLFSYVWFALLCRKPR</sequence>
<feature type="transmembrane region" description="Helical" evidence="1">
    <location>
        <begin position="118"/>
        <end position="144"/>
    </location>
</feature>
<dbReference type="Proteomes" id="UP001321749">
    <property type="component" value="Unassembled WGS sequence"/>
</dbReference>
<feature type="transmembrane region" description="Helical" evidence="1">
    <location>
        <begin position="222"/>
        <end position="243"/>
    </location>
</feature>